<dbReference type="Proteomes" id="UP001347796">
    <property type="component" value="Unassembled WGS sequence"/>
</dbReference>
<dbReference type="AlphaFoldDB" id="A0AAN8QEM6"/>
<keyword evidence="3" id="KW-1185">Reference proteome</keyword>
<feature type="compositionally biased region" description="Low complexity" evidence="1">
    <location>
        <begin position="10"/>
        <end position="21"/>
    </location>
</feature>
<accession>A0AAN8QEM6</accession>
<feature type="compositionally biased region" description="Polar residues" evidence="1">
    <location>
        <begin position="59"/>
        <end position="73"/>
    </location>
</feature>
<protein>
    <submittedName>
        <fullName evidence="2">Uncharacterized protein</fullName>
    </submittedName>
</protein>
<feature type="compositionally biased region" description="Basic residues" evidence="1">
    <location>
        <begin position="78"/>
        <end position="87"/>
    </location>
</feature>
<evidence type="ECO:0000313" key="3">
    <source>
        <dbReference type="Proteomes" id="UP001347796"/>
    </source>
</evidence>
<organism evidence="2 3">
    <name type="scientific">Patella caerulea</name>
    <name type="common">Rayed Mediterranean limpet</name>
    <dbReference type="NCBI Taxonomy" id="87958"/>
    <lineage>
        <taxon>Eukaryota</taxon>
        <taxon>Metazoa</taxon>
        <taxon>Spiralia</taxon>
        <taxon>Lophotrochozoa</taxon>
        <taxon>Mollusca</taxon>
        <taxon>Gastropoda</taxon>
        <taxon>Patellogastropoda</taxon>
        <taxon>Patelloidea</taxon>
        <taxon>Patellidae</taxon>
        <taxon>Patella</taxon>
    </lineage>
</organism>
<comment type="caution">
    <text evidence="2">The sequence shown here is derived from an EMBL/GenBank/DDBJ whole genome shotgun (WGS) entry which is preliminary data.</text>
</comment>
<evidence type="ECO:0000256" key="1">
    <source>
        <dbReference type="SAM" id="MobiDB-lite"/>
    </source>
</evidence>
<feature type="region of interest" description="Disordered" evidence="1">
    <location>
        <begin position="112"/>
        <end position="145"/>
    </location>
</feature>
<feature type="compositionally biased region" description="Basic and acidic residues" evidence="1">
    <location>
        <begin position="35"/>
        <end position="46"/>
    </location>
</feature>
<name>A0AAN8QEM6_PATCE</name>
<sequence>MARVSDGEESSSSCLSSTSISNHFRAPLSGPCRMIENKTNDGEKRGQQTRSEPPIDTGETIQETRTANSSIPLTLSKEKKKKSSKTKSRLDQMESKLDRLFDLMVNKNNATDVNNTVISPGLSETRSDKVTESKDSKSKKRDVISRRSKGNDYFYHDSDSDSDCLSILPGQDERIDSSEPEEDMPVLTLEQGINVNVDKSTKGPGLFSIFGTDATTRKDTVNEPGIRLDQSQRDVINHSWRCSTPSNLTAFSEENIELFPTSSFNGYKYSAIYSTSIRYTYAGSCVSG</sequence>
<proteinExistence type="predicted"/>
<reference evidence="2 3" key="1">
    <citation type="submission" date="2024-01" db="EMBL/GenBank/DDBJ databases">
        <title>The genome of the rayed Mediterranean limpet Patella caerulea (Linnaeus, 1758).</title>
        <authorList>
            <person name="Anh-Thu Weber A."/>
            <person name="Halstead-Nussloch G."/>
        </authorList>
    </citation>
    <scope>NUCLEOTIDE SEQUENCE [LARGE SCALE GENOMIC DNA]</scope>
    <source>
        <strain evidence="2">AATW-2023a</strain>
        <tissue evidence="2">Whole specimen</tissue>
    </source>
</reference>
<feature type="compositionally biased region" description="Polar residues" evidence="1">
    <location>
        <begin position="112"/>
        <end position="124"/>
    </location>
</feature>
<gene>
    <name evidence="2" type="ORF">SNE40_002934</name>
</gene>
<dbReference type="EMBL" id="JAZGQO010000002">
    <property type="protein sequence ID" value="KAK6191196.1"/>
    <property type="molecule type" value="Genomic_DNA"/>
</dbReference>
<feature type="region of interest" description="Disordered" evidence="1">
    <location>
        <begin position="1"/>
        <end position="93"/>
    </location>
</feature>
<feature type="compositionally biased region" description="Basic and acidic residues" evidence="1">
    <location>
        <begin position="125"/>
        <end position="145"/>
    </location>
</feature>
<evidence type="ECO:0000313" key="2">
    <source>
        <dbReference type="EMBL" id="KAK6191196.1"/>
    </source>
</evidence>